<keyword evidence="1" id="KW-0472">Membrane</keyword>
<feature type="transmembrane region" description="Helical" evidence="1">
    <location>
        <begin position="142"/>
        <end position="167"/>
    </location>
</feature>
<feature type="transmembrane region" description="Helical" evidence="1">
    <location>
        <begin position="101"/>
        <end position="122"/>
    </location>
</feature>
<sequence length="452" mass="51528">METNPLYHIDKKYIFKFLVSSIFGLGAFMLPLPILENKTLVSAASDWLLIKFSDLLFIFIVIITFFSTILGIVAFYRRKKGLDKNGSINFIIDKYFYTQPIYLITRILSSIFLLVIIFNINFSVINSEKTGLNMIELSKSLITISMALSYILPFLTNCGVMEFFGVLTRNMITPLFKVPGVAALDLVTSWFGASNAEVILCREKYHLGYYSKRDAANIMCNFSLVSVSFVYVVSQVTRLENDFTLIFLVACLISVILAIIMPRIYPLKNIPNEYYDNQIVIDNNPPRGVSTLKWALIKGIERSKEFGFKEIFYDGTQIMISIWIGLIPVVVGWGTLGLIIVYNTSFFTYLSYPIGIIFELLNIPYAFEVAPATLVGFIDMFIPPLLVTDIDSEFTRFIITELSLVQMIYLTEVGTIILQSEIGIDFKKLFLIFIERTILAFPIILFFAHILY</sequence>
<evidence type="ECO:0000256" key="1">
    <source>
        <dbReference type="SAM" id="Phobius"/>
    </source>
</evidence>
<proteinExistence type="predicted"/>
<keyword evidence="1" id="KW-0812">Transmembrane</keyword>
<feature type="transmembrane region" description="Helical" evidence="1">
    <location>
        <begin position="365"/>
        <end position="386"/>
    </location>
</feature>
<accession>A0A1H9B385</accession>
<protein>
    <submittedName>
        <fullName evidence="2">Nucleoside recognition GATE domain-containing membrane protein YjiH</fullName>
    </submittedName>
</protein>
<evidence type="ECO:0000313" key="3">
    <source>
        <dbReference type="Proteomes" id="UP000198833"/>
    </source>
</evidence>
<feature type="transmembrane region" description="Helical" evidence="1">
    <location>
        <begin position="215"/>
        <end position="233"/>
    </location>
</feature>
<feature type="transmembrane region" description="Helical" evidence="1">
    <location>
        <begin position="55"/>
        <end position="76"/>
    </location>
</feature>
<dbReference type="AlphaFoldDB" id="A0A1H9B385"/>
<feature type="transmembrane region" description="Helical" evidence="1">
    <location>
        <begin position="398"/>
        <end position="418"/>
    </location>
</feature>
<feature type="transmembrane region" description="Helical" evidence="1">
    <location>
        <begin position="430"/>
        <end position="451"/>
    </location>
</feature>
<dbReference type="EMBL" id="FOEN01000002">
    <property type="protein sequence ID" value="SEP83520.1"/>
    <property type="molecule type" value="Genomic_DNA"/>
</dbReference>
<feature type="transmembrane region" description="Helical" evidence="1">
    <location>
        <begin position="311"/>
        <end position="333"/>
    </location>
</feature>
<organism evidence="2 3">
    <name type="scientific">Ignavigranum ruoffiae</name>
    <dbReference type="NCBI Taxonomy" id="89093"/>
    <lineage>
        <taxon>Bacteria</taxon>
        <taxon>Bacillati</taxon>
        <taxon>Bacillota</taxon>
        <taxon>Bacilli</taxon>
        <taxon>Lactobacillales</taxon>
        <taxon>Aerococcaceae</taxon>
        <taxon>Ignavigranum</taxon>
    </lineage>
</organism>
<feature type="transmembrane region" description="Helical" evidence="1">
    <location>
        <begin position="245"/>
        <end position="265"/>
    </location>
</feature>
<name>A0A1H9B385_9LACT</name>
<dbReference type="STRING" id="89093.SAMN04488558_102156"/>
<dbReference type="Proteomes" id="UP000198833">
    <property type="component" value="Unassembled WGS sequence"/>
</dbReference>
<feature type="transmembrane region" description="Helical" evidence="1">
    <location>
        <begin position="13"/>
        <end position="35"/>
    </location>
</feature>
<gene>
    <name evidence="2" type="ORF">SAMN04488558_102156</name>
</gene>
<dbReference type="RefSeq" id="WP_092570616.1">
    <property type="nucleotide sequence ID" value="NZ_FOEN01000002.1"/>
</dbReference>
<keyword evidence="1" id="KW-1133">Transmembrane helix</keyword>
<evidence type="ECO:0000313" key="2">
    <source>
        <dbReference type="EMBL" id="SEP83520.1"/>
    </source>
</evidence>
<reference evidence="2 3" key="1">
    <citation type="submission" date="2016-10" db="EMBL/GenBank/DDBJ databases">
        <authorList>
            <person name="de Groot N.N."/>
        </authorList>
    </citation>
    <scope>NUCLEOTIDE SEQUENCE [LARGE SCALE GENOMIC DNA]</scope>
    <source>
        <strain evidence="2 3">DSM 15695</strain>
    </source>
</reference>
<keyword evidence="3" id="KW-1185">Reference proteome</keyword>
<dbReference type="OrthoDB" id="1633380at2"/>